<reference evidence="1 2" key="1">
    <citation type="journal article" date="2020" name="Nat. Commun.">
        <title>The structures of two archaeal type IV pili illuminate evolutionary relationships.</title>
        <authorList>
            <person name="Wang F."/>
            <person name="Baquero D.P."/>
            <person name="Su Z."/>
            <person name="Beltran L.C."/>
            <person name="Prangishvili D."/>
            <person name="Krupovic M."/>
            <person name="Egelman E.H."/>
        </authorList>
    </citation>
    <scope>NUCLEOTIDE SEQUENCE [LARGE SCALE GENOMIC DNA]</scope>
    <source>
        <strain evidence="1 2">2GA</strain>
    </source>
</reference>
<organism evidence="1 2">
    <name type="scientific">Pyrobaculum arsenaticum</name>
    <dbReference type="NCBI Taxonomy" id="121277"/>
    <lineage>
        <taxon>Archaea</taxon>
        <taxon>Thermoproteota</taxon>
        <taxon>Thermoprotei</taxon>
        <taxon>Thermoproteales</taxon>
        <taxon>Thermoproteaceae</taxon>
        <taxon>Pyrobaculum</taxon>
    </lineage>
</organism>
<accession>A0A7L4P954</accession>
<comment type="caution">
    <text evidence="1">The sequence shown here is derived from an EMBL/GenBank/DDBJ whole genome shotgun (WGS) entry which is preliminary data.</text>
</comment>
<protein>
    <submittedName>
        <fullName evidence="1">Uncharacterized protein</fullName>
    </submittedName>
</protein>
<evidence type="ECO:0000313" key="2">
    <source>
        <dbReference type="Proteomes" id="UP000554766"/>
    </source>
</evidence>
<keyword evidence="2" id="KW-1185">Reference proteome</keyword>
<dbReference type="OMA" id="CWDEELS"/>
<dbReference type="AlphaFoldDB" id="A0A7L4P954"/>
<dbReference type="GeneID" id="5055790"/>
<dbReference type="EMBL" id="JAAVJF010000002">
    <property type="protein sequence ID" value="NYR15242.1"/>
    <property type="molecule type" value="Genomic_DNA"/>
</dbReference>
<evidence type="ECO:0000313" key="1">
    <source>
        <dbReference type="EMBL" id="NYR15242.1"/>
    </source>
</evidence>
<sequence>MWSFAYGLIALALASFVVMYAALHTPSFASVNIADQLYNAKRVLYAYRPWLVTDNLTAFNEGVNMTYVVMTYKPAVDGQLGVVYFPLYLPYAYKGEKAERNLKYAVYLGLRECRPAVFSSGSPAVLYVVDVALPQLMPWLEVYALVPRNLTVMLRYYYGLYKSRGEPPVFLLDDPYYGRRNEGLPELNFTQLVKAEWALVRRPDGVNTLYVTAPAEAVGIYVVEYPLALPLSCWDEELSAYTHSEPADISPPINPLQPPSPR</sequence>
<dbReference type="Proteomes" id="UP000554766">
    <property type="component" value="Unassembled WGS sequence"/>
</dbReference>
<dbReference type="RefSeq" id="WP_011900940.1">
    <property type="nucleotide sequence ID" value="NZ_JAAVJF010000002.1"/>
</dbReference>
<name>A0A7L4P954_9CREN</name>
<proteinExistence type="predicted"/>
<gene>
    <name evidence="1" type="ORF">HC235_04620</name>
</gene>